<protein>
    <recommendedName>
        <fullName evidence="1">F-box domain-containing protein</fullName>
    </recommendedName>
</protein>
<feature type="domain" description="F-box" evidence="1">
    <location>
        <begin position="13"/>
        <end position="58"/>
    </location>
</feature>
<reference evidence="3" key="1">
    <citation type="journal article" date="2017" name="Nat. Microbiol.">
        <title>Global analysis of biosynthetic gene clusters reveals vast potential of secondary metabolite production in Penicillium species.</title>
        <authorList>
            <person name="Nielsen J.C."/>
            <person name="Grijseels S."/>
            <person name="Prigent S."/>
            <person name="Ji B."/>
            <person name="Dainat J."/>
            <person name="Nielsen K.F."/>
            <person name="Frisvad J.C."/>
            <person name="Workman M."/>
            <person name="Nielsen J."/>
        </authorList>
    </citation>
    <scope>NUCLEOTIDE SEQUENCE [LARGE SCALE GENOMIC DNA]</scope>
    <source>
        <strain evidence="3">IBT 24891</strain>
    </source>
</reference>
<dbReference type="AlphaFoldDB" id="A0A1V6TSP7"/>
<dbReference type="Proteomes" id="UP000191285">
    <property type="component" value="Unassembled WGS sequence"/>
</dbReference>
<dbReference type="SUPFAM" id="SSF81383">
    <property type="entry name" value="F-box domain"/>
    <property type="match status" value="1"/>
</dbReference>
<dbReference type="OrthoDB" id="4191831at2759"/>
<sequence>MPPMTRLQKARSFLCLYRLPGEIKHMIIANLSFADLRTACLVDRRLKAIAQPFLYSRIKWTLTSTFYNPPMPQLLRTLMRRTGLAASISSQQVADYFPLVAHI</sequence>
<dbReference type="InterPro" id="IPR001810">
    <property type="entry name" value="F-box_dom"/>
</dbReference>
<name>A0A1V6TSP7_9EURO</name>
<comment type="caution">
    <text evidence="2">The sequence shown here is derived from an EMBL/GenBank/DDBJ whole genome shotgun (WGS) entry which is preliminary data.</text>
</comment>
<evidence type="ECO:0000313" key="2">
    <source>
        <dbReference type="EMBL" id="OQE29408.1"/>
    </source>
</evidence>
<proteinExistence type="predicted"/>
<keyword evidence="3" id="KW-1185">Reference proteome</keyword>
<evidence type="ECO:0000259" key="1">
    <source>
        <dbReference type="PROSITE" id="PS50181"/>
    </source>
</evidence>
<evidence type="ECO:0000313" key="3">
    <source>
        <dbReference type="Proteomes" id="UP000191285"/>
    </source>
</evidence>
<organism evidence="2 3">
    <name type="scientific">Penicillium steckii</name>
    <dbReference type="NCBI Taxonomy" id="303698"/>
    <lineage>
        <taxon>Eukaryota</taxon>
        <taxon>Fungi</taxon>
        <taxon>Dikarya</taxon>
        <taxon>Ascomycota</taxon>
        <taxon>Pezizomycotina</taxon>
        <taxon>Eurotiomycetes</taxon>
        <taxon>Eurotiomycetidae</taxon>
        <taxon>Eurotiales</taxon>
        <taxon>Aspergillaceae</taxon>
        <taxon>Penicillium</taxon>
    </lineage>
</organism>
<dbReference type="EMBL" id="MLKD01000002">
    <property type="protein sequence ID" value="OQE29408.1"/>
    <property type="molecule type" value="Genomic_DNA"/>
</dbReference>
<dbReference type="PROSITE" id="PS50181">
    <property type="entry name" value="FBOX"/>
    <property type="match status" value="1"/>
</dbReference>
<accession>A0A1V6TSP7</accession>
<dbReference type="InterPro" id="IPR036047">
    <property type="entry name" value="F-box-like_dom_sf"/>
</dbReference>
<gene>
    <name evidence="2" type="ORF">PENSTE_c002G08539</name>
</gene>